<feature type="compositionally biased region" description="Low complexity" evidence="1">
    <location>
        <begin position="517"/>
        <end position="535"/>
    </location>
</feature>
<feature type="compositionally biased region" description="Polar residues" evidence="1">
    <location>
        <begin position="891"/>
        <end position="903"/>
    </location>
</feature>
<dbReference type="EMBL" id="LIAE01010516">
    <property type="protein sequence ID" value="PAV59544.1"/>
    <property type="molecule type" value="Genomic_DNA"/>
</dbReference>
<feature type="compositionally biased region" description="Low complexity" evidence="1">
    <location>
        <begin position="282"/>
        <end position="297"/>
    </location>
</feature>
<proteinExistence type="predicted"/>
<protein>
    <recommendedName>
        <fullName evidence="4">PH domain-containing protein</fullName>
    </recommendedName>
</protein>
<evidence type="ECO:0000313" key="2">
    <source>
        <dbReference type="EMBL" id="PAV59544.1"/>
    </source>
</evidence>
<feature type="compositionally biased region" description="Polar residues" evidence="1">
    <location>
        <begin position="935"/>
        <end position="956"/>
    </location>
</feature>
<feature type="region of interest" description="Disordered" evidence="1">
    <location>
        <begin position="688"/>
        <end position="759"/>
    </location>
</feature>
<name>A0A2A2JD60_9BILA</name>
<reference evidence="2 3" key="1">
    <citation type="journal article" date="2017" name="Curr. Biol.">
        <title>Genome architecture and evolution of a unichromosomal asexual nematode.</title>
        <authorList>
            <person name="Fradin H."/>
            <person name="Zegar C."/>
            <person name="Gutwein M."/>
            <person name="Lucas J."/>
            <person name="Kovtun M."/>
            <person name="Corcoran D."/>
            <person name="Baugh L.R."/>
            <person name="Kiontke K."/>
            <person name="Gunsalus K."/>
            <person name="Fitch D.H."/>
            <person name="Piano F."/>
        </authorList>
    </citation>
    <scope>NUCLEOTIDE SEQUENCE [LARGE SCALE GENOMIC DNA]</scope>
    <source>
        <strain evidence="2">PF1309</strain>
    </source>
</reference>
<dbReference type="OrthoDB" id="946068at2759"/>
<sequence>MSTALSAIEETAGVVKSGNVAIVCASNLDLKLKRCVCVMTQSDTICIKGDNETQTAEWFASLMSVVVPARALKLGRPVMHREFFECAWDVEISPNPKLKRPPKPEDPPLSNFAIKRPEFVGPMRLCFYPHTIILAQRRAEPTNVGCPVSGFPPFKMEHFVELSRHFIPFYGFYEKYFLLKIGRGSPLGACELWASCESEEIAFDMHSKLQQIIERERDKRKIMAERCANLVYLLVCVCGVSSAHPAMFMRTMLLCQASPLQLRQLDLLTENELTQMQRGSDDSSSAIPSTPSLSLPSASLTTRHRRILLRDAKNFLLDSFDEDFILPGGDLRPRASLGSASVAHLESATARRVGSPASLCSLSGRKPSSSSLTGRPIFAGATNDTNSPCGSTASVFHPSSCRSACIEEESGIYQPMETVRRMPVTINPHSTSASGYPQQRHERDMQIYTQYQRSLRQTSPILGITTGDETEDSGGTLRLEGTVSEGHPSPKQVRTLHGISEARRNSKDMWSSDGDELSSMGGSSSIGGSSSHGMTGSMGGISANETDIRQATYTLMDPADWQNAGSTSHLVVPNSLSLSEREKYNLEEVRSYVSDSSDSCYSSMAAHSSAVNNPPRAYSFGGRTAHVKTVSTAMADSVIDSGSSLDSKPAEPVCSTSTNNNQDDPRKRAFSLGNKGLLTELRKPFRKISQHATRNRQSHASASHSGGSLGSSAASFGPTSTSSNQLSTSNEQGEYVRNRSGSFGSGRSTPYSRRGNMTDNHLTPILAKQLEEISMNSVGTSRSNVTGGKQLAARANEQAKQKFAAEVAKTLEPTISESDYVITEPSELRKKSKEVSCTKPTVDVRTSQLFETIEENASGKSSRASSSPDYEMFEAASSNNLLPTSVINSLPMSKRSSVPSLPESSKDKPAQPPARQSVQDDSHLDYACLVPVASPSRQRSRSGVLSQQQADGTPSDYTAVRPL</sequence>
<organism evidence="2 3">
    <name type="scientific">Diploscapter pachys</name>
    <dbReference type="NCBI Taxonomy" id="2018661"/>
    <lineage>
        <taxon>Eukaryota</taxon>
        <taxon>Metazoa</taxon>
        <taxon>Ecdysozoa</taxon>
        <taxon>Nematoda</taxon>
        <taxon>Chromadorea</taxon>
        <taxon>Rhabditida</taxon>
        <taxon>Rhabditina</taxon>
        <taxon>Rhabditomorpha</taxon>
        <taxon>Rhabditoidea</taxon>
        <taxon>Rhabditidae</taxon>
        <taxon>Diploscapter</taxon>
    </lineage>
</organism>
<dbReference type="InterPro" id="IPR011993">
    <property type="entry name" value="PH-like_dom_sf"/>
</dbReference>
<evidence type="ECO:0008006" key="4">
    <source>
        <dbReference type="Google" id="ProtNLM"/>
    </source>
</evidence>
<dbReference type="Gene3D" id="2.30.29.30">
    <property type="entry name" value="Pleckstrin-homology domain (PH domain)/Phosphotyrosine-binding domain (PTB)"/>
    <property type="match status" value="1"/>
</dbReference>
<feature type="region of interest" description="Disordered" evidence="1">
    <location>
        <begin position="891"/>
        <end position="963"/>
    </location>
</feature>
<keyword evidence="3" id="KW-1185">Reference proteome</keyword>
<accession>A0A2A2JD60</accession>
<gene>
    <name evidence="2" type="ORF">WR25_23052</name>
</gene>
<feature type="compositionally biased region" description="Low complexity" evidence="1">
    <location>
        <begin position="698"/>
        <end position="730"/>
    </location>
</feature>
<comment type="caution">
    <text evidence="2">The sequence shown here is derived from an EMBL/GenBank/DDBJ whole genome shotgun (WGS) entry which is preliminary data.</text>
</comment>
<dbReference type="AlphaFoldDB" id="A0A2A2JD60"/>
<feature type="region of interest" description="Disordered" evidence="1">
    <location>
        <begin position="277"/>
        <end position="297"/>
    </location>
</feature>
<feature type="compositionally biased region" description="Low complexity" evidence="1">
    <location>
        <begin position="738"/>
        <end position="748"/>
    </location>
</feature>
<feature type="region of interest" description="Disordered" evidence="1">
    <location>
        <begin position="503"/>
        <end position="536"/>
    </location>
</feature>
<feature type="compositionally biased region" description="Polar residues" evidence="1">
    <location>
        <begin position="749"/>
        <end position="759"/>
    </location>
</feature>
<dbReference type="Proteomes" id="UP000218231">
    <property type="component" value="Unassembled WGS sequence"/>
</dbReference>
<evidence type="ECO:0000313" key="3">
    <source>
        <dbReference type="Proteomes" id="UP000218231"/>
    </source>
</evidence>
<feature type="compositionally biased region" description="Basic residues" evidence="1">
    <location>
        <begin position="688"/>
        <end position="697"/>
    </location>
</feature>
<feature type="region of interest" description="Disordered" evidence="1">
    <location>
        <begin position="640"/>
        <end position="675"/>
    </location>
</feature>
<dbReference type="STRING" id="2018661.A0A2A2JD60"/>
<evidence type="ECO:0000256" key="1">
    <source>
        <dbReference type="SAM" id="MobiDB-lite"/>
    </source>
</evidence>